<evidence type="ECO:0000256" key="1">
    <source>
        <dbReference type="SAM" id="Phobius"/>
    </source>
</evidence>
<organism evidence="2 3">
    <name type="scientific">Vallitalea guaymasensis</name>
    <dbReference type="NCBI Taxonomy" id="1185412"/>
    <lineage>
        <taxon>Bacteria</taxon>
        <taxon>Bacillati</taxon>
        <taxon>Bacillota</taxon>
        <taxon>Clostridia</taxon>
        <taxon>Lachnospirales</taxon>
        <taxon>Vallitaleaceae</taxon>
        <taxon>Vallitalea</taxon>
    </lineage>
</organism>
<feature type="transmembrane region" description="Helical" evidence="1">
    <location>
        <begin position="196"/>
        <end position="216"/>
    </location>
</feature>
<reference evidence="2 3" key="1">
    <citation type="submission" date="2020-07" db="EMBL/GenBank/DDBJ databases">
        <title>Vallitalea guaymasensis genome.</title>
        <authorList>
            <person name="Postec A."/>
        </authorList>
    </citation>
    <scope>NUCLEOTIDE SEQUENCE [LARGE SCALE GENOMIC DNA]</scope>
    <source>
        <strain evidence="2 3">Ra1766G1</strain>
    </source>
</reference>
<proteinExistence type="predicted"/>
<dbReference type="Pfam" id="PF24686">
    <property type="entry name" value="FLQE3_permease"/>
    <property type="match status" value="1"/>
</dbReference>
<dbReference type="KEGG" id="vgu:HYG85_01390"/>
<name>A0A8J8SAG2_9FIRM</name>
<dbReference type="Proteomes" id="UP000677305">
    <property type="component" value="Chromosome"/>
</dbReference>
<sequence>MRMTGALKTDFKFQMKQGFYIIYLFLTIIYMVILSMISKEFKNIILPIIVFSDPSVVGFFFIGGIIMLEKLQGIINYIVVTPLSIKEYILSKVFTLSLLAVIAGEAITFVSINSTSVNNIILAIGIFISSVFFILIGIIVVVGCKTLNQYMVKMIPFLMLLIIPCISIVDFKFSYILTVIPSVAGFRIVYGAFNDWNIIEAIGLIAYVVIIDYLLLRKVEKIFENKIVYGG</sequence>
<feature type="transmembrane region" description="Helical" evidence="1">
    <location>
        <begin position="120"/>
        <end position="142"/>
    </location>
</feature>
<evidence type="ECO:0000313" key="2">
    <source>
        <dbReference type="EMBL" id="QUH27637.1"/>
    </source>
</evidence>
<gene>
    <name evidence="2" type="ORF">HYG85_01390</name>
</gene>
<keyword evidence="1" id="KW-1133">Transmembrane helix</keyword>
<evidence type="ECO:0000313" key="3">
    <source>
        <dbReference type="Proteomes" id="UP000677305"/>
    </source>
</evidence>
<protein>
    <submittedName>
        <fullName evidence="2">ABC transporter permease</fullName>
    </submittedName>
</protein>
<dbReference type="RefSeq" id="WP_212691964.1">
    <property type="nucleotide sequence ID" value="NZ_CP058561.1"/>
</dbReference>
<dbReference type="EMBL" id="CP058561">
    <property type="protein sequence ID" value="QUH27637.1"/>
    <property type="molecule type" value="Genomic_DNA"/>
</dbReference>
<feature type="transmembrane region" description="Helical" evidence="1">
    <location>
        <begin position="44"/>
        <end position="68"/>
    </location>
</feature>
<keyword evidence="1" id="KW-0812">Transmembrane</keyword>
<feature type="transmembrane region" description="Helical" evidence="1">
    <location>
        <begin position="20"/>
        <end position="38"/>
    </location>
</feature>
<feature type="transmembrane region" description="Helical" evidence="1">
    <location>
        <begin position="89"/>
        <end position="114"/>
    </location>
</feature>
<accession>A0A8J8SAG2</accession>
<dbReference type="AlphaFoldDB" id="A0A8J8SAG2"/>
<dbReference type="InterPro" id="IPR056926">
    <property type="entry name" value="FLQE3_permease"/>
</dbReference>
<feature type="transmembrane region" description="Helical" evidence="1">
    <location>
        <begin position="154"/>
        <end position="176"/>
    </location>
</feature>
<keyword evidence="1" id="KW-0472">Membrane</keyword>
<keyword evidence="3" id="KW-1185">Reference proteome</keyword>